<organism evidence="1">
    <name type="scientific">bioreactor metagenome</name>
    <dbReference type="NCBI Taxonomy" id="1076179"/>
    <lineage>
        <taxon>unclassified sequences</taxon>
        <taxon>metagenomes</taxon>
        <taxon>ecological metagenomes</taxon>
    </lineage>
</organism>
<protein>
    <submittedName>
        <fullName evidence="1">Uncharacterized protein</fullName>
    </submittedName>
</protein>
<dbReference type="AlphaFoldDB" id="A0A644ZKU2"/>
<dbReference type="EMBL" id="VSSQ01009393">
    <property type="protein sequence ID" value="MPM41499.1"/>
    <property type="molecule type" value="Genomic_DNA"/>
</dbReference>
<evidence type="ECO:0000313" key="1">
    <source>
        <dbReference type="EMBL" id="MPM41499.1"/>
    </source>
</evidence>
<name>A0A644ZKU2_9ZZZZ</name>
<proteinExistence type="predicted"/>
<comment type="caution">
    <text evidence="1">The sequence shown here is derived from an EMBL/GenBank/DDBJ whole genome shotgun (WGS) entry which is preliminary data.</text>
</comment>
<dbReference type="Gene3D" id="1.20.1600.10">
    <property type="entry name" value="Outer membrane efflux proteins (OEP)"/>
    <property type="match status" value="1"/>
</dbReference>
<accession>A0A644ZKU2</accession>
<reference evidence="1" key="1">
    <citation type="submission" date="2019-08" db="EMBL/GenBank/DDBJ databases">
        <authorList>
            <person name="Kucharzyk K."/>
            <person name="Murdoch R.W."/>
            <person name="Higgins S."/>
            <person name="Loffler F."/>
        </authorList>
    </citation>
    <scope>NUCLEOTIDE SEQUENCE</scope>
</reference>
<sequence length="720" mass="79094">MKKLLLALLMLFFLRGNSRAEPRIGLPDLERELTSSPEVLAAAASLSESRAVEERHKMTGGPRFFGELSLGGLNEPASRSETSALEGYTKLWARGGISIPLFGTWQKERIRELENRIISLGEELRLFAVRKANLTALRKAYALLWTIQERNALLERFLALEERIMPLLAKRTKEGFLLERDRLEMESWFSFARREAAAGSLLKEECLALIRKATGRKGLFGLEALFPRLEPLFFSEDVLARAAGEENRELQILTKAAETKREIARRVPGAQYDAYLRAGYGFSSEFPGRNGTEAFLSIAFDVPFREGRAASAAGRAALAGAEKAGHEMEARRIAIVADIRGGIARFDSAAAQRTFAMANARTAAESVRADRLRYGLLPGDMLEQLFRSLFIYLSSALAFVDSEGALLQAHCELLGMLPAAADGGDGKIIASFFPEEPERLRLLAPSWLDFATAFSSAPAAGKPALSPSGKVFYFWNGDDLLYPGKGKAFFDQAAKEGASGVLVSFSPRGIAFLRTAGGKARLEETLEAARRTGIRAELLLGDPAWILAAHRKELTGLLRELDGFAFSGIHLDLEPDQLPDAEGRRMELLLSLTETVREVKRATRLPVSLSVHPRYLEGSLGPVAAREFGAAGVNEIAVMIYSTKVDAVASRMKAILSSWPGLRFRLAVSVERELSGTESFFRGGKKSFLETVDFLQGELASPSFAGTAVQSWENYREMAR</sequence>
<dbReference type="SUPFAM" id="SSF56954">
    <property type="entry name" value="Outer membrane efflux proteins (OEP)"/>
    <property type="match status" value="1"/>
</dbReference>
<gene>
    <name evidence="1" type="ORF">SDC9_88154</name>
</gene>